<dbReference type="InterPro" id="IPR041588">
    <property type="entry name" value="Integrase_H2C2"/>
</dbReference>
<proteinExistence type="predicted"/>
<gene>
    <name evidence="2" type="ORF">PACLA_8A081450</name>
</gene>
<protein>
    <submittedName>
        <fullName evidence="2">Uncharacterized protein</fullName>
    </submittedName>
</protein>
<dbReference type="EMBL" id="CACRXK020024717">
    <property type="protein sequence ID" value="CAB4038886.1"/>
    <property type="molecule type" value="Genomic_DNA"/>
</dbReference>
<dbReference type="AlphaFoldDB" id="A0A6S7K0Q9"/>
<dbReference type="Pfam" id="PF17921">
    <property type="entry name" value="Integrase_H2C2"/>
    <property type="match status" value="1"/>
</dbReference>
<reference evidence="2" key="1">
    <citation type="submission" date="2020-04" db="EMBL/GenBank/DDBJ databases">
        <authorList>
            <person name="Alioto T."/>
            <person name="Alioto T."/>
            <person name="Gomez Garrido J."/>
        </authorList>
    </citation>
    <scope>NUCLEOTIDE SEQUENCE</scope>
    <source>
        <strain evidence="2">A484AB</strain>
    </source>
</reference>
<evidence type="ECO:0000256" key="1">
    <source>
        <dbReference type="SAM" id="MobiDB-lite"/>
    </source>
</evidence>
<keyword evidence="3" id="KW-1185">Reference proteome</keyword>
<dbReference type="PANTHER" id="PTHR37984">
    <property type="entry name" value="PROTEIN CBG26694"/>
    <property type="match status" value="1"/>
</dbReference>
<dbReference type="OrthoDB" id="5978043at2759"/>
<dbReference type="FunFam" id="1.10.340.70:FF:000003">
    <property type="entry name" value="Protein CBG25708"/>
    <property type="match status" value="1"/>
</dbReference>
<organism evidence="2 3">
    <name type="scientific">Paramuricea clavata</name>
    <name type="common">Red gorgonian</name>
    <name type="synonym">Violescent sea-whip</name>
    <dbReference type="NCBI Taxonomy" id="317549"/>
    <lineage>
        <taxon>Eukaryota</taxon>
        <taxon>Metazoa</taxon>
        <taxon>Cnidaria</taxon>
        <taxon>Anthozoa</taxon>
        <taxon>Octocorallia</taxon>
        <taxon>Malacalcyonacea</taxon>
        <taxon>Plexauridae</taxon>
        <taxon>Paramuricea</taxon>
    </lineage>
</organism>
<dbReference type="PANTHER" id="PTHR37984:SF13">
    <property type="entry name" value="RIBONUCLEASE H"/>
    <property type="match status" value="1"/>
</dbReference>
<dbReference type="Gene3D" id="1.10.340.70">
    <property type="match status" value="1"/>
</dbReference>
<dbReference type="Proteomes" id="UP001152795">
    <property type="component" value="Unassembled WGS sequence"/>
</dbReference>
<feature type="region of interest" description="Disordered" evidence="1">
    <location>
        <begin position="226"/>
        <end position="256"/>
    </location>
</feature>
<sequence length="256" mass="29154">MTSTSNGENIKPYLKQKKEISVQDRCLLWGSRVVIPPKGRTDVLYLLHETHSGMARMKSLARAHVWWPGIDKEIEEKAKIEMFNMWSTPEDAKKKWLDIHITNSCNTQSTVRKLHMTFVNHGLPEYIEPHRIPRTTRKSPAELQSDLTLLQPDVGKTVRRAQHKQKRHCTEHVRQRSVSIGDDVLVRNYTNPGFPWTAGKAVESTGPISANIALYQMITDDGKIVRRHPDQISSSSTKDSSIPAPEEIQETNTSTK</sequence>
<evidence type="ECO:0000313" key="2">
    <source>
        <dbReference type="EMBL" id="CAB4038886.1"/>
    </source>
</evidence>
<dbReference type="InterPro" id="IPR050951">
    <property type="entry name" value="Retrovirus_Pol_polyprotein"/>
</dbReference>
<evidence type="ECO:0000313" key="3">
    <source>
        <dbReference type="Proteomes" id="UP001152795"/>
    </source>
</evidence>
<name>A0A6S7K0Q9_PARCT</name>
<comment type="caution">
    <text evidence="2">The sequence shown here is derived from an EMBL/GenBank/DDBJ whole genome shotgun (WGS) entry which is preliminary data.</text>
</comment>
<accession>A0A6S7K0Q9</accession>